<organism evidence="6 7">
    <name type="scientific">Glycine soja</name>
    <name type="common">Wild soybean</name>
    <dbReference type="NCBI Taxonomy" id="3848"/>
    <lineage>
        <taxon>Eukaryota</taxon>
        <taxon>Viridiplantae</taxon>
        <taxon>Streptophyta</taxon>
        <taxon>Embryophyta</taxon>
        <taxon>Tracheophyta</taxon>
        <taxon>Spermatophyta</taxon>
        <taxon>Magnoliopsida</taxon>
        <taxon>eudicotyledons</taxon>
        <taxon>Gunneridae</taxon>
        <taxon>Pentapetalae</taxon>
        <taxon>rosids</taxon>
        <taxon>fabids</taxon>
        <taxon>Fabales</taxon>
        <taxon>Fabaceae</taxon>
        <taxon>Papilionoideae</taxon>
        <taxon>50 kb inversion clade</taxon>
        <taxon>NPAAA clade</taxon>
        <taxon>indigoferoid/millettioid clade</taxon>
        <taxon>Phaseoleae</taxon>
        <taxon>Glycine</taxon>
        <taxon>Glycine subgen. Soja</taxon>
    </lineage>
</organism>
<dbReference type="PANTHER" id="PTHR14577:SF0">
    <property type="entry name" value="NUCLEOLAR PROTEIN 12"/>
    <property type="match status" value="1"/>
</dbReference>
<protein>
    <submittedName>
        <fullName evidence="6">Kinesin-like protein KIN-7H</fullName>
    </submittedName>
</protein>
<dbReference type="InterPro" id="IPR019186">
    <property type="entry name" value="Nucleolar_protein_12"/>
</dbReference>
<dbReference type="EMBL" id="QZWG01000007">
    <property type="protein sequence ID" value="RZC03632.1"/>
    <property type="molecule type" value="Genomic_DNA"/>
</dbReference>
<keyword evidence="4" id="KW-0539">Nucleus</keyword>
<dbReference type="GO" id="GO:0019843">
    <property type="term" value="F:rRNA binding"/>
    <property type="evidence" value="ECO:0007669"/>
    <property type="project" value="TreeGrafter"/>
</dbReference>
<name>A0A445JYQ6_GLYSO</name>
<feature type="region of interest" description="Disordered" evidence="5">
    <location>
        <begin position="143"/>
        <end position="197"/>
    </location>
</feature>
<evidence type="ECO:0000256" key="5">
    <source>
        <dbReference type="SAM" id="MobiDB-lite"/>
    </source>
</evidence>
<reference evidence="6 7" key="1">
    <citation type="submission" date="2018-09" db="EMBL/GenBank/DDBJ databases">
        <title>A high-quality reference genome of wild soybean provides a powerful tool to mine soybean genomes.</title>
        <authorList>
            <person name="Xie M."/>
            <person name="Chung C.Y.L."/>
            <person name="Li M.-W."/>
            <person name="Wong F.-L."/>
            <person name="Chan T.-F."/>
            <person name="Lam H.-M."/>
        </authorList>
    </citation>
    <scope>NUCLEOTIDE SEQUENCE [LARGE SCALE GENOMIC DNA]</scope>
    <source>
        <strain evidence="7">cv. W05</strain>
        <tissue evidence="6">Hypocotyl of etiolated seedlings</tissue>
    </source>
</reference>
<evidence type="ECO:0000313" key="7">
    <source>
        <dbReference type="Proteomes" id="UP000289340"/>
    </source>
</evidence>
<dbReference type="GO" id="GO:0005730">
    <property type="term" value="C:nucleolus"/>
    <property type="evidence" value="ECO:0007669"/>
    <property type="project" value="UniProtKB-SubCell"/>
</dbReference>
<proteinExistence type="inferred from homology"/>
<comment type="subcellular location">
    <subcellularLocation>
        <location evidence="1">Nucleus</location>
        <location evidence="1">Nucleolus</location>
    </subcellularLocation>
</comment>
<evidence type="ECO:0000256" key="3">
    <source>
        <dbReference type="ARBA" id="ARBA00023054"/>
    </source>
</evidence>
<feature type="region of interest" description="Disordered" evidence="5">
    <location>
        <begin position="223"/>
        <end position="288"/>
    </location>
</feature>
<comment type="similarity">
    <text evidence="2">Belongs to the RRP17 family.</text>
</comment>
<keyword evidence="7" id="KW-1185">Reference proteome</keyword>
<dbReference type="Proteomes" id="UP000289340">
    <property type="component" value="Chromosome 7"/>
</dbReference>
<dbReference type="Gene3D" id="3.40.850.10">
    <property type="entry name" value="Kinesin motor domain"/>
    <property type="match status" value="1"/>
</dbReference>
<comment type="caution">
    <text evidence="6">The sequence shown here is derived from an EMBL/GenBank/DDBJ whole genome shotgun (WGS) entry which is preliminary data.</text>
</comment>
<feature type="compositionally biased region" description="Acidic residues" evidence="5">
    <location>
        <begin position="188"/>
        <end position="197"/>
    </location>
</feature>
<dbReference type="PANTHER" id="PTHR14577">
    <property type="entry name" value="NUCLEOLAR PROTEIN 12"/>
    <property type="match status" value="1"/>
</dbReference>
<accession>A0A445JYQ6</accession>
<evidence type="ECO:0000256" key="1">
    <source>
        <dbReference type="ARBA" id="ARBA00004604"/>
    </source>
</evidence>
<feature type="compositionally biased region" description="Basic residues" evidence="5">
    <location>
        <begin position="259"/>
        <end position="288"/>
    </location>
</feature>
<feature type="compositionally biased region" description="Basic and acidic residues" evidence="5">
    <location>
        <begin position="166"/>
        <end position="180"/>
    </location>
</feature>
<dbReference type="InterPro" id="IPR036961">
    <property type="entry name" value="Kinesin_motor_dom_sf"/>
</dbReference>
<dbReference type="InterPro" id="IPR027417">
    <property type="entry name" value="P-loop_NTPase"/>
</dbReference>
<dbReference type="SUPFAM" id="SSF52540">
    <property type="entry name" value="P-loop containing nucleoside triphosphate hydrolases"/>
    <property type="match status" value="1"/>
</dbReference>
<evidence type="ECO:0000313" key="6">
    <source>
        <dbReference type="EMBL" id="RZC03632.1"/>
    </source>
</evidence>
<sequence length="288" mass="33215">MFFGGGFYVCGKLFRLLLFKEFSNFSRWGVLGISDRVFGERCNAKQVYEQGIKEVALSHKDREFVIKFSAMEIYNEAVRDLLNAGATSLRILDGPEVLFDCGMEAETVQEQRKGAQLKKRALKNKALGITFNEKDLNDYVTGFHKRKKKRRKEAQKQQNEALRRKRNDERKRRKLEREHVLNGGVPPDEIDEGQEEVEEQVESIAEMKTYENDDLKVTVVTSEINPEDESYPSERKEAAVIPQSVVSDKRQGVPISNKKSFKKVAKQRSRPRPSSKRDKKKGKKRGKK</sequence>
<dbReference type="AlphaFoldDB" id="A0A445JYQ6"/>
<gene>
    <name evidence="6" type="ORF">D0Y65_018338</name>
</gene>
<evidence type="ECO:0000256" key="2">
    <source>
        <dbReference type="ARBA" id="ARBA00007175"/>
    </source>
</evidence>
<dbReference type="Pfam" id="PF09805">
    <property type="entry name" value="Nop25"/>
    <property type="match status" value="1"/>
</dbReference>
<keyword evidence="3" id="KW-0175">Coiled coil</keyword>
<evidence type="ECO:0000256" key="4">
    <source>
        <dbReference type="ARBA" id="ARBA00023242"/>
    </source>
</evidence>
<feature type="compositionally biased region" description="Basic residues" evidence="5">
    <location>
        <begin position="143"/>
        <end position="153"/>
    </location>
</feature>